<keyword evidence="2" id="KW-1185">Reference proteome</keyword>
<dbReference type="Proteomes" id="UP000631114">
    <property type="component" value="Unassembled WGS sequence"/>
</dbReference>
<protein>
    <recommendedName>
        <fullName evidence="3">F-box protein</fullName>
    </recommendedName>
</protein>
<comment type="caution">
    <text evidence="1">The sequence shown here is derived from an EMBL/GenBank/DDBJ whole genome shotgun (WGS) entry which is preliminary data.</text>
</comment>
<organism evidence="1 2">
    <name type="scientific">Coptis chinensis</name>
    <dbReference type="NCBI Taxonomy" id="261450"/>
    <lineage>
        <taxon>Eukaryota</taxon>
        <taxon>Viridiplantae</taxon>
        <taxon>Streptophyta</taxon>
        <taxon>Embryophyta</taxon>
        <taxon>Tracheophyta</taxon>
        <taxon>Spermatophyta</taxon>
        <taxon>Magnoliopsida</taxon>
        <taxon>Ranunculales</taxon>
        <taxon>Ranunculaceae</taxon>
        <taxon>Coptidoideae</taxon>
        <taxon>Coptis</taxon>
    </lineage>
</organism>
<evidence type="ECO:0008006" key="3">
    <source>
        <dbReference type="Google" id="ProtNLM"/>
    </source>
</evidence>
<reference evidence="1 2" key="1">
    <citation type="submission" date="2020-10" db="EMBL/GenBank/DDBJ databases">
        <title>The Coptis chinensis genome and diversification of protoberbering-type alkaloids.</title>
        <authorList>
            <person name="Wang B."/>
            <person name="Shu S."/>
            <person name="Song C."/>
            <person name="Liu Y."/>
        </authorList>
    </citation>
    <scope>NUCLEOTIDE SEQUENCE [LARGE SCALE GENOMIC DNA]</scope>
    <source>
        <strain evidence="1">HL-2020</strain>
        <tissue evidence="1">Leaf</tissue>
    </source>
</reference>
<evidence type="ECO:0000313" key="1">
    <source>
        <dbReference type="EMBL" id="KAF9619432.1"/>
    </source>
</evidence>
<dbReference type="AlphaFoldDB" id="A0A835M7N0"/>
<dbReference type="EMBL" id="JADFTS010000002">
    <property type="protein sequence ID" value="KAF9619432.1"/>
    <property type="molecule type" value="Genomic_DNA"/>
</dbReference>
<accession>A0A835M7N0</accession>
<evidence type="ECO:0000313" key="2">
    <source>
        <dbReference type="Proteomes" id="UP000631114"/>
    </source>
</evidence>
<gene>
    <name evidence="1" type="ORF">IFM89_007007</name>
</gene>
<proteinExistence type="predicted"/>
<sequence length="277" mass="31581">MLWEMESEATTKAFPRPTPVKYVNINNDQAVVQDTILDFLPEKVNIVASSNGLLCCHRSQELGERVDNLIYVCNPAKEYVQIQWSNGNDSHQYVALAFNPFRYPVDDLANFKVVSMSKEVVFASGVLYWLTNGNILGFDVETEQPCFISLPAGLRVWILDSESKWVVEHSISLLAIEEECPQFLYTDAKRAATLVPNNLLTPTWIEPLVYEDEILLIRLRYHFSFENEKLEEGTMIYLYNFDTRKMEELLNIDKLGSCNGFLNTVPYSMSLAPLGSA</sequence>
<name>A0A835M7N0_9MAGN</name>
<dbReference type="OrthoDB" id="626202at2759"/>